<reference evidence="2" key="1">
    <citation type="submission" date="2017-03" db="EMBL/GenBank/DDBJ databases">
        <title>Phytopthora megakarya and P. palmivora, two closely related causual agents of cacao black pod achieved similar genome size and gene model numbers by different mechanisms.</title>
        <authorList>
            <person name="Ali S."/>
            <person name="Shao J."/>
            <person name="Larry D.J."/>
            <person name="Kronmiller B."/>
            <person name="Shen D."/>
            <person name="Strem M.D."/>
            <person name="Melnick R.L."/>
            <person name="Guiltinan M.J."/>
            <person name="Tyler B.M."/>
            <person name="Meinhardt L.W."/>
            <person name="Bailey B.A."/>
        </authorList>
    </citation>
    <scope>NUCLEOTIDE SEQUENCE [LARGE SCALE GENOMIC DNA]</scope>
    <source>
        <strain evidence="2">zdho120</strain>
    </source>
</reference>
<dbReference type="EMBL" id="NBNE01016963">
    <property type="protein sequence ID" value="OWY92954.1"/>
    <property type="molecule type" value="Genomic_DNA"/>
</dbReference>
<sequence>MQSMCCSLSNAHEVAAPMASLYLLRSSAFYSSTSFAKLYLHGFVSALFGRDGVNVTLTEDENGANYKPSSSFLDYVFRPMDLDQLSLMKFTSYWKKCRNRTGLNFTIGHQQRATHSLHRREQLTVYYWSTPAKYPRQ</sequence>
<comment type="caution">
    <text evidence="1">The sequence shown here is derived from an EMBL/GenBank/DDBJ whole genome shotgun (WGS) entry which is preliminary data.</text>
</comment>
<organism evidence="1 2">
    <name type="scientific">Phytophthora megakarya</name>
    <dbReference type="NCBI Taxonomy" id="4795"/>
    <lineage>
        <taxon>Eukaryota</taxon>
        <taxon>Sar</taxon>
        <taxon>Stramenopiles</taxon>
        <taxon>Oomycota</taxon>
        <taxon>Peronosporomycetes</taxon>
        <taxon>Peronosporales</taxon>
        <taxon>Peronosporaceae</taxon>
        <taxon>Phytophthora</taxon>
    </lineage>
</organism>
<dbReference type="AlphaFoldDB" id="A0A225UIL3"/>
<keyword evidence="2" id="KW-1185">Reference proteome</keyword>
<dbReference type="OrthoDB" id="3259294at2759"/>
<proteinExistence type="predicted"/>
<name>A0A225UIL3_9STRA</name>
<protein>
    <submittedName>
        <fullName evidence="1">Uncharacterized protein</fullName>
    </submittedName>
</protein>
<gene>
    <name evidence="1" type="ORF">PHMEG_00037817</name>
</gene>
<evidence type="ECO:0000313" key="2">
    <source>
        <dbReference type="Proteomes" id="UP000198211"/>
    </source>
</evidence>
<accession>A0A225UIL3</accession>
<evidence type="ECO:0000313" key="1">
    <source>
        <dbReference type="EMBL" id="OWY92954.1"/>
    </source>
</evidence>
<dbReference type="Proteomes" id="UP000198211">
    <property type="component" value="Unassembled WGS sequence"/>
</dbReference>